<dbReference type="EMBL" id="JACIBY010000035">
    <property type="protein sequence ID" value="MBB3842349.1"/>
    <property type="molecule type" value="Genomic_DNA"/>
</dbReference>
<accession>A0A7W5ZSJ0</accession>
<gene>
    <name evidence="2" type="ORF">FHS57_006380</name>
</gene>
<evidence type="ECO:0000313" key="3">
    <source>
        <dbReference type="Proteomes" id="UP000541352"/>
    </source>
</evidence>
<organism evidence="2 3">
    <name type="scientific">Runella defluvii</name>
    <dbReference type="NCBI Taxonomy" id="370973"/>
    <lineage>
        <taxon>Bacteria</taxon>
        <taxon>Pseudomonadati</taxon>
        <taxon>Bacteroidota</taxon>
        <taxon>Cytophagia</taxon>
        <taxon>Cytophagales</taxon>
        <taxon>Spirosomataceae</taxon>
        <taxon>Runella</taxon>
    </lineage>
</organism>
<dbReference type="InterPro" id="IPR047799">
    <property type="entry name" value="T9SS_OM_PorV"/>
</dbReference>
<dbReference type="Pfam" id="PF19572">
    <property type="entry name" value="PorV"/>
    <property type="match status" value="1"/>
</dbReference>
<dbReference type="InterPro" id="IPR045741">
    <property type="entry name" value="PorV"/>
</dbReference>
<name>A0A7W5ZSJ0_9BACT</name>
<proteinExistence type="predicted"/>
<reference evidence="2 3" key="1">
    <citation type="submission" date="2020-08" db="EMBL/GenBank/DDBJ databases">
        <title>Genomic Encyclopedia of Type Strains, Phase IV (KMG-IV): sequencing the most valuable type-strain genomes for metagenomic binning, comparative biology and taxonomic classification.</title>
        <authorList>
            <person name="Goeker M."/>
        </authorList>
    </citation>
    <scope>NUCLEOTIDE SEQUENCE [LARGE SCALE GENOMIC DNA]</scope>
    <source>
        <strain evidence="2 3">DSM 17976</strain>
    </source>
</reference>
<dbReference type="AlphaFoldDB" id="A0A7W5ZSJ0"/>
<keyword evidence="3" id="KW-1185">Reference proteome</keyword>
<evidence type="ECO:0000259" key="1">
    <source>
        <dbReference type="Pfam" id="PF19572"/>
    </source>
</evidence>
<dbReference type="NCBIfam" id="NF033709">
    <property type="entry name" value="PorV_fam"/>
    <property type="match status" value="1"/>
</dbReference>
<comment type="caution">
    <text evidence="2">The sequence shown here is derived from an EMBL/GenBank/DDBJ whole genome shotgun (WGS) entry which is preliminary data.</text>
</comment>
<dbReference type="Gene3D" id="2.40.160.60">
    <property type="entry name" value="Outer membrane protein transport protein (OMPP1/FadL/TodX)"/>
    <property type="match status" value="1"/>
</dbReference>
<protein>
    <recommendedName>
        <fullName evidence="1">Type IX secretion system protein PorV domain-containing protein</fullName>
    </recommendedName>
</protein>
<dbReference type="RefSeq" id="WP_221225783.1">
    <property type="nucleotide sequence ID" value="NZ_JACIBY010000035.1"/>
</dbReference>
<dbReference type="NCBIfam" id="NF033710">
    <property type="entry name" value="T9SS_OM_PorV"/>
    <property type="match status" value="1"/>
</dbReference>
<dbReference type="Proteomes" id="UP000541352">
    <property type="component" value="Unassembled WGS sequence"/>
</dbReference>
<evidence type="ECO:0000313" key="2">
    <source>
        <dbReference type="EMBL" id="MBB3842349.1"/>
    </source>
</evidence>
<sequence length="389" mass="44138">MNTWNINKFLFGVGITLQSICQAQINTQRIPVSALEYLYIVPDARHGSMGAGAASSPSAYSTATNVAVPAFCQDFQAFSLNYTPWNIDLVKDMRMLHFNAYGRTDENGRWNVSLSHFNYGKAELRDDLGNYQGEISSYDMNLRLAHARKLTQNLSVGVGLRSFYSNLFGRMAWQGFQLRPVFGVNADLGVYWRQERSEERDWFSDWGISIHHLGGRISYGDDKRLNFQPTLFRAGVALSHPIDKEEEREVQFYLDALKQLVPTPPVYGVDGKIERGNDPTKQSGIRTIFTSWADAPDGVKEEIQEIWWAMGVHYQHNSTLALRLNYFTDHRNKGNRHLLTLGLGLMNLNGNKSALKMDLDASYTLSVKGYNPLNHSFQIGLLVKRQPDE</sequence>
<feature type="domain" description="Type IX secretion system protein PorV" evidence="1">
    <location>
        <begin position="27"/>
        <end position="265"/>
    </location>
</feature>